<reference evidence="3 4" key="1">
    <citation type="submission" date="2017-09" db="EMBL/GenBank/DDBJ databases">
        <title>Genome sequencing of Besnoitia besnoiti strain Bb-Ger1.</title>
        <authorList>
            <person name="Schares G."/>
            <person name="Venepally P."/>
            <person name="Lorenzi H.A."/>
        </authorList>
    </citation>
    <scope>NUCLEOTIDE SEQUENCE [LARGE SCALE GENOMIC DNA]</scope>
    <source>
        <strain evidence="3 4">Bb-Ger1</strain>
    </source>
</reference>
<dbReference type="GeneID" id="40305700"/>
<feature type="transmembrane region" description="Helical" evidence="2">
    <location>
        <begin position="6"/>
        <end position="23"/>
    </location>
</feature>
<name>A0A2A9MPL0_BESBE</name>
<dbReference type="VEuPathDB" id="ToxoDB:BESB_006370"/>
<protein>
    <recommendedName>
        <fullName evidence="5">Transmembrane protein</fullName>
    </recommendedName>
</protein>
<evidence type="ECO:0000313" key="4">
    <source>
        <dbReference type="Proteomes" id="UP000224006"/>
    </source>
</evidence>
<sequence length="389" mass="43414">MGDFVVYAVCISVFFAVLLNFDCRDGTKFPCMFASDRDGKREPNFVYSSDVDTFVNRSSVEVCVEDIVNFVNKRRMGPDGVIGTNDDALNLEQQVAMLSAMLEANFHGGFWASSPWTYKYHDGAATLAKLLYADGDEYLMVSGSRTGYTGMINDPYITKSFFAVEGALRLQRRAPHRAILVAPLLSQRGVEARVEPLSTEGELWRSGFRVKKGRKVVFSSETASDGAMVLEYGYGSVPSAALWSFVLPPLTNAWDWRTSFTYARLLGESFYRNSILPVIALLLDKEEAWQARMNFSNRVYSEESYETDAEREEAETGEDTATAEWRRDPEAEEGAKAPETPRADAGIAKGKSTPPPKAQETQKGDAAPSEEEDVEEEEDDEPLERHDEL</sequence>
<feature type="compositionally biased region" description="Acidic residues" evidence="1">
    <location>
        <begin position="303"/>
        <end position="318"/>
    </location>
</feature>
<dbReference type="RefSeq" id="XP_029222305.1">
    <property type="nucleotide sequence ID" value="XM_029359392.1"/>
</dbReference>
<keyword evidence="2" id="KW-0472">Membrane</keyword>
<evidence type="ECO:0000313" key="3">
    <source>
        <dbReference type="EMBL" id="PFH38296.1"/>
    </source>
</evidence>
<dbReference type="Proteomes" id="UP000224006">
    <property type="component" value="Chromosome I"/>
</dbReference>
<evidence type="ECO:0000256" key="1">
    <source>
        <dbReference type="SAM" id="MobiDB-lite"/>
    </source>
</evidence>
<organism evidence="3 4">
    <name type="scientific">Besnoitia besnoiti</name>
    <name type="common">Apicomplexan protozoan</name>
    <dbReference type="NCBI Taxonomy" id="94643"/>
    <lineage>
        <taxon>Eukaryota</taxon>
        <taxon>Sar</taxon>
        <taxon>Alveolata</taxon>
        <taxon>Apicomplexa</taxon>
        <taxon>Conoidasida</taxon>
        <taxon>Coccidia</taxon>
        <taxon>Eucoccidiorida</taxon>
        <taxon>Eimeriorina</taxon>
        <taxon>Sarcocystidae</taxon>
        <taxon>Besnoitia</taxon>
    </lineage>
</organism>
<keyword evidence="2" id="KW-1133">Transmembrane helix</keyword>
<keyword evidence="4" id="KW-1185">Reference proteome</keyword>
<dbReference type="EMBL" id="NWUJ01000001">
    <property type="protein sequence ID" value="PFH38296.1"/>
    <property type="molecule type" value="Genomic_DNA"/>
</dbReference>
<feature type="compositionally biased region" description="Acidic residues" evidence="1">
    <location>
        <begin position="368"/>
        <end position="382"/>
    </location>
</feature>
<keyword evidence="2" id="KW-0812">Transmembrane</keyword>
<evidence type="ECO:0008006" key="5">
    <source>
        <dbReference type="Google" id="ProtNLM"/>
    </source>
</evidence>
<evidence type="ECO:0000256" key="2">
    <source>
        <dbReference type="SAM" id="Phobius"/>
    </source>
</evidence>
<feature type="region of interest" description="Disordered" evidence="1">
    <location>
        <begin position="300"/>
        <end position="389"/>
    </location>
</feature>
<dbReference type="OrthoDB" id="347124at2759"/>
<dbReference type="KEGG" id="bbes:BESB_006370"/>
<gene>
    <name evidence="3" type="ORF">BESB_006370</name>
</gene>
<proteinExistence type="predicted"/>
<accession>A0A2A9MPL0</accession>
<dbReference type="AlphaFoldDB" id="A0A2A9MPL0"/>
<feature type="compositionally biased region" description="Basic and acidic residues" evidence="1">
    <location>
        <begin position="324"/>
        <end position="342"/>
    </location>
</feature>
<comment type="caution">
    <text evidence="3">The sequence shown here is derived from an EMBL/GenBank/DDBJ whole genome shotgun (WGS) entry which is preliminary data.</text>
</comment>